<evidence type="ECO:0000313" key="12">
    <source>
        <dbReference type="Proteomes" id="UP001359559"/>
    </source>
</evidence>
<dbReference type="Gene3D" id="3.30.40.10">
    <property type="entry name" value="Zinc/RING finger domain, C3HC4 (zinc finger)"/>
    <property type="match status" value="1"/>
</dbReference>
<feature type="compositionally biased region" description="Basic and acidic residues" evidence="9">
    <location>
        <begin position="363"/>
        <end position="375"/>
    </location>
</feature>
<evidence type="ECO:0000256" key="8">
    <source>
        <dbReference type="PROSITE-ProRule" id="PRU00259"/>
    </source>
</evidence>
<evidence type="ECO:0000256" key="4">
    <source>
        <dbReference type="ARBA" id="ARBA00012483"/>
    </source>
</evidence>
<dbReference type="Pfam" id="PF04564">
    <property type="entry name" value="U-box"/>
    <property type="match status" value="1"/>
</dbReference>
<dbReference type="PANTHER" id="PTHR23315:SF278">
    <property type="entry name" value="U-BOX DOMAIN-CONTAINING PROTEIN 3"/>
    <property type="match status" value="1"/>
</dbReference>
<evidence type="ECO:0000256" key="5">
    <source>
        <dbReference type="ARBA" id="ARBA00022679"/>
    </source>
</evidence>
<evidence type="ECO:0000313" key="11">
    <source>
        <dbReference type="EMBL" id="KAK7284123.1"/>
    </source>
</evidence>
<dbReference type="InterPro" id="IPR013083">
    <property type="entry name" value="Znf_RING/FYVE/PHD"/>
</dbReference>
<organism evidence="11 12">
    <name type="scientific">Clitoria ternatea</name>
    <name type="common">Butterfly pea</name>
    <dbReference type="NCBI Taxonomy" id="43366"/>
    <lineage>
        <taxon>Eukaryota</taxon>
        <taxon>Viridiplantae</taxon>
        <taxon>Streptophyta</taxon>
        <taxon>Embryophyta</taxon>
        <taxon>Tracheophyta</taxon>
        <taxon>Spermatophyta</taxon>
        <taxon>Magnoliopsida</taxon>
        <taxon>eudicotyledons</taxon>
        <taxon>Gunneridae</taxon>
        <taxon>Pentapetalae</taxon>
        <taxon>rosids</taxon>
        <taxon>fabids</taxon>
        <taxon>Fabales</taxon>
        <taxon>Fabaceae</taxon>
        <taxon>Papilionoideae</taxon>
        <taxon>50 kb inversion clade</taxon>
        <taxon>NPAAA clade</taxon>
        <taxon>indigoferoid/millettioid clade</taxon>
        <taxon>Phaseoleae</taxon>
        <taxon>Clitoria</taxon>
    </lineage>
</organism>
<dbReference type="SMART" id="SM00185">
    <property type="entry name" value="ARM"/>
    <property type="match status" value="5"/>
</dbReference>
<dbReference type="SMART" id="SM00504">
    <property type="entry name" value="Ubox"/>
    <property type="match status" value="1"/>
</dbReference>
<protein>
    <recommendedName>
        <fullName evidence="4">RING-type E3 ubiquitin transferase</fullName>
        <ecNumber evidence="4">2.3.2.27</ecNumber>
    </recommendedName>
</protein>
<dbReference type="GO" id="GO:0061630">
    <property type="term" value="F:ubiquitin protein ligase activity"/>
    <property type="evidence" value="ECO:0007669"/>
    <property type="project" value="UniProtKB-EC"/>
</dbReference>
<dbReference type="Gene3D" id="1.25.10.10">
    <property type="entry name" value="Leucine-rich Repeat Variant"/>
    <property type="match status" value="3"/>
</dbReference>
<evidence type="ECO:0000256" key="6">
    <source>
        <dbReference type="ARBA" id="ARBA00022737"/>
    </source>
</evidence>
<evidence type="ECO:0000259" key="10">
    <source>
        <dbReference type="PROSITE" id="PS51698"/>
    </source>
</evidence>
<dbReference type="PROSITE" id="PS51698">
    <property type="entry name" value="U_BOX"/>
    <property type="match status" value="1"/>
</dbReference>
<dbReference type="InterPro" id="IPR000225">
    <property type="entry name" value="Armadillo"/>
</dbReference>
<dbReference type="AlphaFoldDB" id="A0AAN9IPY5"/>
<dbReference type="Pfam" id="PF25240">
    <property type="entry name" value="PUB2_N"/>
    <property type="match status" value="1"/>
</dbReference>
<keyword evidence="7" id="KW-0833">Ubl conjugation pathway</keyword>
<keyword evidence="12" id="KW-1185">Reference proteome</keyword>
<feature type="domain" description="U-box" evidence="10">
    <location>
        <begin position="240"/>
        <end position="314"/>
    </location>
</feature>
<reference evidence="11 12" key="1">
    <citation type="submission" date="2024-01" db="EMBL/GenBank/DDBJ databases">
        <title>The genomes of 5 underutilized Papilionoideae crops provide insights into root nodulation and disease resistance.</title>
        <authorList>
            <person name="Yuan L."/>
        </authorList>
    </citation>
    <scope>NUCLEOTIDE SEQUENCE [LARGE SCALE GENOMIC DNA]</scope>
    <source>
        <strain evidence="11">LY-2023</strain>
        <tissue evidence="11">Leaf</tissue>
    </source>
</reference>
<feature type="repeat" description="ARM" evidence="8">
    <location>
        <begin position="592"/>
        <end position="634"/>
    </location>
</feature>
<feature type="repeat" description="ARM" evidence="8">
    <location>
        <begin position="674"/>
        <end position="715"/>
    </location>
</feature>
<proteinExistence type="predicted"/>
<comment type="pathway">
    <text evidence="3">Protein modification; protein ubiquitination.</text>
</comment>
<comment type="caution">
    <text evidence="11">The sequence shown here is derived from an EMBL/GenBank/DDBJ whole genome shotgun (WGS) entry which is preliminary data.</text>
</comment>
<dbReference type="SUPFAM" id="SSF57850">
    <property type="entry name" value="RING/U-box"/>
    <property type="match status" value="1"/>
</dbReference>
<dbReference type="Proteomes" id="UP001359559">
    <property type="component" value="Unassembled WGS sequence"/>
</dbReference>
<accession>A0AAN9IPY5</accession>
<dbReference type="InterPro" id="IPR045210">
    <property type="entry name" value="RING-Ubox_PUB"/>
</dbReference>
<dbReference type="EC" id="2.3.2.27" evidence="4"/>
<sequence length="796" mass="88232">MHIGQTDTTSLKCLINSISRLIHFISCQTVKPLPLQKNCNNIVGVLKHLKPFLDDVVNCKIPLDEYLYRECEELDMQVNEAREFIVKWGPKMSKIHSVLKSGELLIKLQSTSHNISQMIVRSLKSPTSVPVLANHQHYMQELQCIQKEPAMVCIEEALRNQKDNMEPTYDHLKEIIELLKFTSNQELLKERIAVEKERSNAEVNKTKGDLDEINQIVNLMGNLCDYVMKTRQPEVRSGISIPPYFRCSLSLELMSDPVIVASGQTYERQSIQKWFDHGLPVCPNTHQRLVHTNLIPNYTVKAMIENWCEENNVKLPCNSKDNNSAHISFPSDHSLHHKLNRVCSFESVDSSSSNSKQAGNAFEKQKDGNFFRSSRESNGFRNGDTDKFEQQSPAPSCSNSRSESFSSSISSTDYVLPVSKEVSGISNNHQNAELSGEVTDGSPPLVYNELGMFPWLSGKQFHGHGSTLGRMESENKYSENNNINSISSHSKVDSHPVSNLGSNEVITTSHVNQLIEDLHSQSNVTQTVAAKELRLHTKHNMENRIIVGHCGAIIPLLSLLYSDMKITQEHAVTALLNLSINEDNKALIMEAGAIEPLIHVLQTGNDGAKENSAAALFSLSVMENNKAKIGRSGAVKALVDLLAYGTLRGKKDAATALFNLSIFHENKARIVQAGAVKFLVLLLDPADGMVDKAVALLANLSTIAEGRLEIGREGGIPLLVEIVESGSQRGKENAASILLQLCLFSHKFCILVLQEGAVPPLVALCRSGTPRAREKAQQLLSHFRNQREGATGKKKT</sequence>
<feature type="repeat" description="ARM" evidence="8">
    <location>
        <begin position="551"/>
        <end position="593"/>
    </location>
</feature>
<keyword evidence="5" id="KW-0808">Transferase</keyword>
<evidence type="ECO:0000256" key="3">
    <source>
        <dbReference type="ARBA" id="ARBA00004906"/>
    </source>
</evidence>
<dbReference type="SUPFAM" id="SSF48371">
    <property type="entry name" value="ARM repeat"/>
    <property type="match status" value="1"/>
</dbReference>
<dbReference type="FunFam" id="1.25.10.10:FF:000082">
    <property type="entry name" value="RING-type E3 ubiquitin transferase"/>
    <property type="match status" value="1"/>
</dbReference>
<feature type="compositionally biased region" description="Low complexity" evidence="9">
    <location>
        <begin position="396"/>
        <end position="407"/>
    </location>
</feature>
<dbReference type="InterPro" id="IPR003613">
    <property type="entry name" value="Ubox_domain"/>
</dbReference>
<keyword evidence="6" id="KW-0677">Repeat</keyword>
<dbReference type="EMBL" id="JAYKXN010000005">
    <property type="protein sequence ID" value="KAK7284123.1"/>
    <property type="molecule type" value="Genomic_DNA"/>
</dbReference>
<comment type="catalytic activity">
    <reaction evidence="1">
        <text>S-ubiquitinyl-[E2 ubiquitin-conjugating enzyme]-L-cysteine + [acceptor protein]-L-lysine = [E2 ubiquitin-conjugating enzyme]-L-cysteine + N(6)-ubiquitinyl-[acceptor protein]-L-lysine.</text>
        <dbReference type="EC" id="2.3.2.27"/>
    </reaction>
</comment>
<gene>
    <name evidence="11" type="ORF">RJT34_18862</name>
</gene>
<dbReference type="CDD" id="cd16664">
    <property type="entry name" value="RING-Ubox_PUB"/>
    <property type="match status" value="1"/>
</dbReference>
<dbReference type="InterPro" id="IPR016024">
    <property type="entry name" value="ARM-type_fold"/>
</dbReference>
<dbReference type="PANTHER" id="PTHR23315">
    <property type="entry name" value="U BOX DOMAIN-CONTAINING"/>
    <property type="match status" value="1"/>
</dbReference>
<dbReference type="PROSITE" id="PS50176">
    <property type="entry name" value="ARM_REPEAT"/>
    <property type="match status" value="4"/>
</dbReference>
<dbReference type="GO" id="GO:0016567">
    <property type="term" value="P:protein ubiquitination"/>
    <property type="evidence" value="ECO:0007669"/>
    <property type="project" value="InterPro"/>
</dbReference>
<dbReference type="Pfam" id="PF25598">
    <property type="entry name" value="ARM_PUB"/>
    <property type="match status" value="1"/>
</dbReference>
<feature type="repeat" description="ARM" evidence="8">
    <location>
        <begin position="633"/>
        <end position="675"/>
    </location>
</feature>
<comment type="function">
    <text evidence="2">Functions as an E3 ubiquitin ligase.</text>
</comment>
<dbReference type="InterPro" id="IPR011989">
    <property type="entry name" value="ARM-like"/>
</dbReference>
<evidence type="ECO:0000256" key="7">
    <source>
        <dbReference type="ARBA" id="ARBA00022786"/>
    </source>
</evidence>
<evidence type="ECO:0000256" key="2">
    <source>
        <dbReference type="ARBA" id="ARBA00003861"/>
    </source>
</evidence>
<name>A0AAN9IPY5_CLITE</name>
<evidence type="ECO:0000256" key="9">
    <source>
        <dbReference type="SAM" id="MobiDB-lite"/>
    </source>
</evidence>
<dbReference type="InterPro" id="IPR057314">
    <property type="entry name" value="PUB2-4-like_N"/>
</dbReference>
<dbReference type="InterPro" id="IPR058678">
    <property type="entry name" value="ARM_PUB"/>
</dbReference>
<evidence type="ECO:0000256" key="1">
    <source>
        <dbReference type="ARBA" id="ARBA00000900"/>
    </source>
</evidence>
<feature type="region of interest" description="Disordered" evidence="9">
    <location>
        <begin position="350"/>
        <end position="407"/>
    </location>
</feature>